<dbReference type="Proteomes" id="UP001281761">
    <property type="component" value="Unassembled WGS sequence"/>
</dbReference>
<dbReference type="PROSITE" id="PS50280">
    <property type="entry name" value="SET"/>
    <property type="match status" value="1"/>
</dbReference>
<name>A0ABQ9WY68_9EUKA</name>
<sequence>MTEQANLTFSSPFGSSCSVESFYLRFTKERGMDGIAPRDFDIGEVIIDESPYCYQVCARDWQRKCHNCLRRMEPREIVRCSGCNKLCYCSKTCRDTHFNVIHKWECSIISGVDEDFLREEGHRWIRAMMKIRKELTNPKFGEIEERTLVRVSRNCEKRLIPNEEELKQFNREALPRIVTPSCLDLLRLMPHLEDWTPYQLEKASDFASSFLAGMDIDPNSPALFYEGKNALEECLLVYGILKCNSFECSTLSGTFPRIASLNHSCCPNCFQTTSSNNTNQTVALRKIQKGEVLSISYIGPDGDFEERGRELGMNWFFDCDCSRCTTTHSFLEEIMEYERTRKWPDAIPHNRVPCDILRSSLRCECGEMMIRVFSPIRIYETAIREKLWAGLLPSNPRRPMPKAPVYHFVCLRCHCPRVLDVRERVLHSCLWREEEEELREMGKEWAKMEIAMKEKKNKESDECDVSAFTFLLSRATASYQRLLTPPFPLRGPWETNEHLIGIEWLLFMMLAETEDKEKAVHMSQLLQRKEEVLSCGVPQPRWTSLFTRLARLCSAATDIAELAEVYSSLFVA</sequence>
<evidence type="ECO:0000256" key="2">
    <source>
        <dbReference type="ARBA" id="ARBA00022771"/>
    </source>
</evidence>
<evidence type="ECO:0008006" key="9">
    <source>
        <dbReference type="Google" id="ProtNLM"/>
    </source>
</evidence>
<evidence type="ECO:0000256" key="3">
    <source>
        <dbReference type="ARBA" id="ARBA00022833"/>
    </source>
</evidence>
<feature type="domain" description="MYND-type" evidence="6">
    <location>
        <begin position="65"/>
        <end position="106"/>
    </location>
</feature>
<gene>
    <name evidence="7" type="ORF">BLNAU_20996</name>
</gene>
<evidence type="ECO:0000313" key="8">
    <source>
        <dbReference type="Proteomes" id="UP001281761"/>
    </source>
</evidence>
<keyword evidence="3" id="KW-0862">Zinc</keyword>
<evidence type="ECO:0000259" key="6">
    <source>
        <dbReference type="PROSITE" id="PS50865"/>
    </source>
</evidence>
<keyword evidence="1" id="KW-0479">Metal-binding</keyword>
<comment type="caution">
    <text evidence="7">The sequence shown here is derived from an EMBL/GenBank/DDBJ whole genome shotgun (WGS) entry which is preliminary data.</text>
</comment>
<evidence type="ECO:0000313" key="7">
    <source>
        <dbReference type="EMBL" id="KAK2944079.1"/>
    </source>
</evidence>
<dbReference type="Gene3D" id="6.10.140.2220">
    <property type="match status" value="1"/>
</dbReference>
<dbReference type="SUPFAM" id="SSF82199">
    <property type="entry name" value="SET domain"/>
    <property type="match status" value="1"/>
</dbReference>
<dbReference type="PROSITE" id="PS01360">
    <property type="entry name" value="ZF_MYND_1"/>
    <property type="match status" value="1"/>
</dbReference>
<dbReference type="PROSITE" id="PS50865">
    <property type="entry name" value="ZF_MYND_2"/>
    <property type="match status" value="1"/>
</dbReference>
<keyword evidence="8" id="KW-1185">Reference proteome</keyword>
<keyword evidence="2 4" id="KW-0863">Zinc-finger</keyword>
<evidence type="ECO:0000256" key="4">
    <source>
        <dbReference type="PROSITE-ProRule" id="PRU00134"/>
    </source>
</evidence>
<dbReference type="CDD" id="cd20071">
    <property type="entry name" value="SET_SMYD"/>
    <property type="match status" value="1"/>
</dbReference>
<dbReference type="PANTHER" id="PTHR12197:SF251">
    <property type="entry name" value="EG:BACR7C10.4 PROTEIN"/>
    <property type="match status" value="1"/>
</dbReference>
<dbReference type="InterPro" id="IPR050869">
    <property type="entry name" value="H3K4_H4K5_MeTrfase"/>
</dbReference>
<proteinExistence type="predicted"/>
<reference evidence="7 8" key="1">
    <citation type="journal article" date="2022" name="bioRxiv">
        <title>Genomics of Preaxostyla Flagellates Illuminates Evolutionary Transitions and the Path Towards Mitochondrial Loss.</title>
        <authorList>
            <person name="Novak L.V.F."/>
            <person name="Treitli S.C."/>
            <person name="Pyrih J."/>
            <person name="Halakuc P."/>
            <person name="Pipaliya S.V."/>
            <person name="Vacek V."/>
            <person name="Brzon O."/>
            <person name="Soukal P."/>
            <person name="Eme L."/>
            <person name="Dacks J.B."/>
            <person name="Karnkowska A."/>
            <person name="Elias M."/>
            <person name="Hampl V."/>
        </authorList>
    </citation>
    <scope>NUCLEOTIDE SEQUENCE [LARGE SCALE GENOMIC DNA]</scope>
    <source>
        <strain evidence="7">NAU3</strain>
        <tissue evidence="7">Gut</tissue>
    </source>
</reference>
<accession>A0ABQ9WY68</accession>
<dbReference type="Pfam" id="PF01753">
    <property type="entry name" value="zf-MYND"/>
    <property type="match status" value="1"/>
</dbReference>
<feature type="domain" description="SET" evidence="5">
    <location>
        <begin position="20"/>
        <end position="298"/>
    </location>
</feature>
<dbReference type="InterPro" id="IPR046341">
    <property type="entry name" value="SET_dom_sf"/>
</dbReference>
<evidence type="ECO:0000256" key="1">
    <source>
        <dbReference type="ARBA" id="ARBA00022723"/>
    </source>
</evidence>
<protein>
    <recommendedName>
        <fullName evidence="9">SET domain-containing protein</fullName>
    </recommendedName>
</protein>
<dbReference type="Gene3D" id="1.10.220.160">
    <property type="match status" value="1"/>
</dbReference>
<dbReference type="Pfam" id="PF00856">
    <property type="entry name" value="SET"/>
    <property type="match status" value="1"/>
</dbReference>
<evidence type="ECO:0000259" key="5">
    <source>
        <dbReference type="PROSITE" id="PS50280"/>
    </source>
</evidence>
<dbReference type="InterPro" id="IPR002893">
    <property type="entry name" value="Znf_MYND"/>
</dbReference>
<dbReference type="SUPFAM" id="SSF144232">
    <property type="entry name" value="HIT/MYND zinc finger-like"/>
    <property type="match status" value="1"/>
</dbReference>
<dbReference type="PANTHER" id="PTHR12197">
    <property type="entry name" value="HISTONE-LYSINE N-METHYLTRANSFERASE SMYD"/>
    <property type="match status" value="1"/>
</dbReference>
<organism evidence="7 8">
    <name type="scientific">Blattamonas nauphoetae</name>
    <dbReference type="NCBI Taxonomy" id="2049346"/>
    <lineage>
        <taxon>Eukaryota</taxon>
        <taxon>Metamonada</taxon>
        <taxon>Preaxostyla</taxon>
        <taxon>Oxymonadida</taxon>
        <taxon>Blattamonas</taxon>
    </lineage>
</organism>
<dbReference type="InterPro" id="IPR001214">
    <property type="entry name" value="SET_dom"/>
</dbReference>
<dbReference type="Gene3D" id="2.170.270.10">
    <property type="entry name" value="SET domain"/>
    <property type="match status" value="1"/>
</dbReference>
<dbReference type="EMBL" id="JARBJD010000315">
    <property type="protein sequence ID" value="KAK2944079.1"/>
    <property type="molecule type" value="Genomic_DNA"/>
</dbReference>